<dbReference type="EMBL" id="QRAL01000066">
    <property type="protein sequence ID" value="RSU45933.1"/>
    <property type="molecule type" value="Genomic_DNA"/>
</dbReference>
<sequence length="64" mass="7165">MEKAVHIVVERQISRPFTSGRSREEARIRERYPVYASLGDLIVFSAAPPPDIARVIAARFLPGT</sequence>
<evidence type="ECO:0000313" key="2">
    <source>
        <dbReference type="Proteomes" id="UP000287401"/>
    </source>
</evidence>
<reference evidence="1 2" key="1">
    <citation type="submission" date="2018-07" db="EMBL/GenBank/DDBJ databases">
        <title>Genomic and Epidemiologic Investigation of an Indolent Hospital Outbreak.</title>
        <authorList>
            <person name="Johnson R.C."/>
            <person name="Deming C."/>
            <person name="Conlan S."/>
            <person name="Zellmer C.J."/>
            <person name="Michelin A.V."/>
            <person name="Lee-Lin S."/>
            <person name="Thomas P.J."/>
            <person name="Park M."/>
            <person name="Weingarten R.A."/>
            <person name="Less J."/>
            <person name="Dekker J.P."/>
            <person name="Frank K.M."/>
            <person name="Musser K.A."/>
            <person name="Mcquiston J.R."/>
            <person name="Henderson D.K."/>
            <person name="Lau A.F."/>
            <person name="Palmore T.N."/>
            <person name="Segre J.A."/>
        </authorList>
    </citation>
    <scope>NUCLEOTIDE SEQUENCE [LARGE SCALE GENOMIC DNA]</scope>
    <source>
        <strain evidence="1 2">SK-NIH.Env6_1116</strain>
    </source>
</reference>
<accession>A0A430BBV3</accession>
<name>A0A430BBV3_SPHYA</name>
<proteinExistence type="predicted"/>
<dbReference type="RefSeq" id="WP_164546202.1">
    <property type="nucleotide sequence ID" value="NZ_QRAL01000066.1"/>
</dbReference>
<organism evidence="1 2">
    <name type="scientific">Sphingobium yanoikuyae</name>
    <name type="common">Sphingomonas yanoikuyae</name>
    <dbReference type="NCBI Taxonomy" id="13690"/>
    <lineage>
        <taxon>Bacteria</taxon>
        <taxon>Pseudomonadati</taxon>
        <taxon>Pseudomonadota</taxon>
        <taxon>Alphaproteobacteria</taxon>
        <taxon>Sphingomonadales</taxon>
        <taxon>Sphingomonadaceae</taxon>
        <taxon>Sphingobium</taxon>
    </lineage>
</organism>
<evidence type="ECO:0000313" key="1">
    <source>
        <dbReference type="EMBL" id="RSU45933.1"/>
    </source>
</evidence>
<dbReference type="Proteomes" id="UP000287401">
    <property type="component" value="Unassembled WGS sequence"/>
</dbReference>
<dbReference type="AlphaFoldDB" id="A0A430BBV3"/>
<gene>
    <name evidence="1" type="ORF">DAH51_26690</name>
</gene>
<comment type="caution">
    <text evidence="1">The sequence shown here is derived from an EMBL/GenBank/DDBJ whole genome shotgun (WGS) entry which is preliminary data.</text>
</comment>
<protein>
    <submittedName>
        <fullName evidence="1">Uncharacterized protein</fullName>
    </submittedName>
</protein>